<name>A0A7D3V4I4_9VIRU</name>
<reference evidence="8" key="1">
    <citation type="submission" date="2020-01" db="EMBL/GenBank/DDBJ databases">
        <title>Viral genomes from wild and zoo birds in China.</title>
        <authorList>
            <person name="He M.Y."/>
            <person name="Shan L.T."/>
            <person name="Zhang W."/>
            <person name="Yang X.S."/>
        </authorList>
    </citation>
    <scope>NUCLEOTIDE SEQUENCE</scope>
    <source>
        <strain evidence="8">Bth060pas02</strain>
    </source>
</reference>
<protein>
    <submittedName>
        <fullName evidence="8">Nonstructural protein</fullName>
    </submittedName>
</protein>
<evidence type="ECO:0000256" key="5">
    <source>
        <dbReference type="ARBA" id="ARBA00022840"/>
    </source>
</evidence>
<dbReference type="Pfam" id="PF01057">
    <property type="entry name" value="Parvo_NS1"/>
    <property type="match status" value="1"/>
</dbReference>
<keyword evidence="3" id="KW-0235">DNA replication</keyword>
<accession>A0A7D3V4I4</accession>
<feature type="region of interest" description="Disordered" evidence="6">
    <location>
        <begin position="458"/>
        <end position="596"/>
    </location>
</feature>
<dbReference type="GO" id="GO:0005524">
    <property type="term" value="F:ATP binding"/>
    <property type="evidence" value="ECO:0007669"/>
    <property type="project" value="UniProtKB-KW"/>
</dbReference>
<feature type="compositionally biased region" description="Gly residues" evidence="6">
    <location>
        <begin position="579"/>
        <end position="588"/>
    </location>
</feature>
<dbReference type="GO" id="GO:0042025">
    <property type="term" value="C:host cell nucleus"/>
    <property type="evidence" value="ECO:0007669"/>
    <property type="project" value="UniProtKB-SubCell"/>
</dbReference>
<feature type="compositionally biased region" description="Polar residues" evidence="6">
    <location>
        <begin position="510"/>
        <end position="531"/>
    </location>
</feature>
<dbReference type="SUPFAM" id="SSF52540">
    <property type="entry name" value="P-loop containing nucleoside triphosphate hydrolases"/>
    <property type="match status" value="1"/>
</dbReference>
<organism evidence="8">
    <name type="scientific">Parvoviridae sp</name>
    <dbReference type="NCBI Taxonomy" id="1940570"/>
    <lineage>
        <taxon>Viruses</taxon>
        <taxon>Monodnaviria</taxon>
        <taxon>Shotokuvirae</taxon>
        <taxon>Cossaviricota</taxon>
        <taxon>Quintoviricetes</taxon>
        <taxon>Piccovirales</taxon>
        <taxon>Parvoviridae</taxon>
    </lineage>
</organism>
<dbReference type="InterPro" id="IPR001257">
    <property type="entry name" value="Parvovirus_NS1_helicase"/>
</dbReference>
<dbReference type="InterPro" id="IPR014015">
    <property type="entry name" value="Helicase_SF3_DNA-vir"/>
</dbReference>
<evidence type="ECO:0000256" key="3">
    <source>
        <dbReference type="ARBA" id="ARBA00022705"/>
    </source>
</evidence>
<dbReference type="GO" id="GO:0019079">
    <property type="term" value="P:viral genome replication"/>
    <property type="evidence" value="ECO:0007669"/>
    <property type="project" value="InterPro"/>
</dbReference>
<proteinExistence type="predicted"/>
<keyword evidence="4" id="KW-0547">Nucleotide-binding</keyword>
<dbReference type="PROSITE" id="PS51206">
    <property type="entry name" value="SF3_HELICASE_1"/>
    <property type="match status" value="1"/>
</dbReference>
<sequence length="661" mass="74569">MERSGRGFDYYLWMGSSGTSGDLTFQQAKTLLMPKDFVLSPLPEVERFQNLINMKQWQCGIFQICDAGGEPVDDPLIYALFFNQLSTLYSWCCTGEHNKDGIFHVHALLRTAQRTDALRRTIQTTWDNLNISSNFTSILGQQATVDCLKLQRCHKPSSLAGYMMKGPQWVIATDMKMLQLCYDIDLWQLNDRFKPKEDEPETSPEMNNMTRELIDLIVASNCKTIEDCMRHGPQILSKYLHKPGIAAIVDNCIKFVKACGATWSLNMYEVYEPDPEAIHKVLLHQAIRPKDFDLSFFHWITKMSNKRNTFVLWGPTNTGKSAFIQGLKAIAPWGEITNGSSGFNFEGLLEQTIGIWEEPLINPELAEKCKQIFEGMTCSIPVKYKKPHMLPRIPILMTTNHAPWRWCGQEEPMFRNRMFIFSWLYQCKDENLVYRTIEYSCQCRYCKGSRGSEIAIGTTESGIMQGEEQSVSTREQSLGDEQDSNVGSRSMSGGDGGDEGSSKSTGGGYCSSQSIDSTNTSKQSSDGSSGVEQHMGQFRIIRSDDHKRGSRELSKPMESNRDRGRDGNDSSSTRHRQGRGGSVGGNGGSRKRSAAKCNSSATLGSWLANANPKQQVSPEAKKQRVDRVLESKIDNLNMQMSVPTAHEWRCYLSYLYHWHGC</sequence>
<evidence type="ECO:0000256" key="6">
    <source>
        <dbReference type="SAM" id="MobiDB-lite"/>
    </source>
</evidence>
<evidence type="ECO:0000259" key="7">
    <source>
        <dbReference type="PROSITE" id="PS51206"/>
    </source>
</evidence>
<feature type="compositionally biased region" description="Basic and acidic residues" evidence="6">
    <location>
        <begin position="541"/>
        <end position="568"/>
    </location>
</feature>
<keyword evidence="2" id="KW-1048">Host nucleus</keyword>
<evidence type="ECO:0000256" key="4">
    <source>
        <dbReference type="ARBA" id="ARBA00022741"/>
    </source>
</evidence>
<dbReference type="Gene3D" id="3.40.50.300">
    <property type="entry name" value="P-loop containing nucleotide triphosphate hydrolases"/>
    <property type="match status" value="1"/>
</dbReference>
<feature type="domain" description="SF3 helicase" evidence="7">
    <location>
        <begin position="250"/>
        <end position="436"/>
    </location>
</feature>
<dbReference type="GO" id="GO:0006260">
    <property type="term" value="P:DNA replication"/>
    <property type="evidence" value="ECO:0007669"/>
    <property type="project" value="UniProtKB-KW"/>
</dbReference>
<comment type="subcellular location">
    <subcellularLocation>
        <location evidence="1">Host nucleus</location>
    </subcellularLocation>
</comment>
<feature type="compositionally biased region" description="Polar residues" evidence="6">
    <location>
        <begin position="458"/>
        <end position="476"/>
    </location>
</feature>
<evidence type="ECO:0000256" key="1">
    <source>
        <dbReference type="ARBA" id="ARBA00004147"/>
    </source>
</evidence>
<dbReference type="InterPro" id="IPR027417">
    <property type="entry name" value="P-loop_NTPase"/>
</dbReference>
<evidence type="ECO:0000256" key="2">
    <source>
        <dbReference type="ARBA" id="ARBA00022562"/>
    </source>
</evidence>
<evidence type="ECO:0000313" key="8">
    <source>
        <dbReference type="EMBL" id="QKE55009.1"/>
    </source>
</evidence>
<keyword evidence="5" id="KW-0067">ATP-binding</keyword>
<dbReference type="EMBL" id="MT138402">
    <property type="protein sequence ID" value="QKE55009.1"/>
    <property type="molecule type" value="Genomic_DNA"/>
</dbReference>